<comment type="similarity">
    <text evidence="6">Belongs to the methyltransferase superfamily. tRNA (adenine-N(6)-)-methyltransferase family.</text>
</comment>
<dbReference type="GO" id="GO:0016430">
    <property type="term" value="F:tRNA (adenine-N6)-methyltransferase activity"/>
    <property type="evidence" value="ECO:0007669"/>
    <property type="project" value="UniProtKB-UniRule"/>
</dbReference>
<keyword evidence="2 6" id="KW-0489">Methyltransferase</keyword>
<dbReference type="InterPro" id="IPR050210">
    <property type="entry name" value="tRNA_Adenine-N(6)_MTase"/>
</dbReference>
<protein>
    <recommendedName>
        <fullName evidence="6">tRNA1(Val) (adenine(37)-N6)-methyltransferase</fullName>
        <ecNumber evidence="6">2.1.1.223</ecNumber>
    </recommendedName>
    <alternativeName>
        <fullName evidence="6">tRNA m6A37 methyltransferase</fullName>
    </alternativeName>
</protein>
<evidence type="ECO:0000259" key="7">
    <source>
        <dbReference type="Pfam" id="PF05175"/>
    </source>
</evidence>
<keyword evidence="1 6" id="KW-0963">Cytoplasm</keyword>
<comment type="function">
    <text evidence="6">Specifically methylates the adenine in position 37 of tRNA(1)(Val) (anticodon cmo5UAC).</text>
</comment>
<dbReference type="InterPro" id="IPR022882">
    <property type="entry name" value="tRNA_adenine-N6_MeTrfase"/>
</dbReference>
<name>A0A0C1L2U4_9BACT</name>
<reference evidence="8 9" key="1">
    <citation type="submission" date="2014-11" db="EMBL/GenBank/DDBJ databases">
        <title>Genome sequence of Flavihumibacter solisilvae 3-3.</title>
        <authorList>
            <person name="Zhou G."/>
            <person name="Li M."/>
            <person name="Wang G."/>
        </authorList>
    </citation>
    <scope>NUCLEOTIDE SEQUENCE [LARGE SCALE GENOMIC DNA]</scope>
    <source>
        <strain evidence="8 9">3-3</strain>
    </source>
</reference>
<dbReference type="OrthoDB" id="5383291at2"/>
<dbReference type="GO" id="GO:0003676">
    <property type="term" value="F:nucleic acid binding"/>
    <property type="evidence" value="ECO:0007669"/>
    <property type="project" value="InterPro"/>
</dbReference>
<evidence type="ECO:0000256" key="3">
    <source>
        <dbReference type="ARBA" id="ARBA00022679"/>
    </source>
</evidence>
<dbReference type="STRING" id="1349421.OI18_15045"/>
<dbReference type="PROSITE" id="PS00092">
    <property type="entry name" value="N6_MTASE"/>
    <property type="match status" value="1"/>
</dbReference>
<dbReference type="HAMAP" id="MF_01872">
    <property type="entry name" value="tRNA_methyltr_YfiC"/>
    <property type="match status" value="1"/>
</dbReference>
<organism evidence="8 9">
    <name type="scientific">Flavihumibacter solisilvae</name>
    <dbReference type="NCBI Taxonomy" id="1349421"/>
    <lineage>
        <taxon>Bacteria</taxon>
        <taxon>Pseudomonadati</taxon>
        <taxon>Bacteroidota</taxon>
        <taxon>Chitinophagia</taxon>
        <taxon>Chitinophagales</taxon>
        <taxon>Chitinophagaceae</taxon>
        <taxon>Flavihumibacter</taxon>
    </lineage>
</organism>
<dbReference type="Proteomes" id="UP000031408">
    <property type="component" value="Unassembled WGS sequence"/>
</dbReference>
<evidence type="ECO:0000256" key="2">
    <source>
        <dbReference type="ARBA" id="ARBA00022603"/>
    </source>
</evidence>
<gene>
    <name evidence="8" type="ORF">OI18_15045</name>
</gene>
<dbReference type="InterPro" id="IPR029063">
    <property type="entry name" value="SAM-dependent_MTases_sf"/>
</dbReference>
<keyword evidence="4 6" id="KW-0949">S-adenosyl-L-methionine</keyword>
<dbReference type="EC" id="2.1.1.223" evidence="6"/>
<evidence type="ECO:0000256" key="4">
    <source>
        <dbReference type="ARBA" id="ARBA00022691"/>
    </source>
</evidence>
<keyword evidence="9" id="KW-1185">Reference proteome</keyword>
<dbReference type="EMBL" id="JSVC01000016">
    <property type="protein sequence ID" value="KIC93901.1"/>
    <property type="molecule type" value="Genomic_DNA"/>
</dbReference>
<dbReference type="PANTHER" id="PTHR47739:SF1">
    <property type="entry name" value="TRNA1(VAL) (ADENINE(37)-N6)-METHYLTRANSFERASE"/>
    <property type="match status" value="1"/>
</dbReference>
<keyword evidence="3 6" id="KW-0808">Transferase</keyword>
<dbReference type="Gene3D" id="3.40.50.150">
    <property type="entry name" value="Vaccinia Virus protein VP39"/>
    <property type="match status" value="1"/>
</dbReference>
<sequence length="242" mass="27137">MPNTYFQFKNFIVHQEKGSLKVCTDACLFGAWVADKLKAALPLHAQFLDIGTGTGLLSLMLMQELRSSVDAIEIDADAYAQATDNFINSPWAQNVSAYHADIRQYKPDHSYDLIIANPPFYENDLRSADDQKNKAKHETTLDLQTLAGLAAGWLKPGGYFALLLPAHRGKQAIEVCAASGMHLRDFTNVRQSERHSAFRVMMIFSTGDVNSNQVNMQEITIKEHGVYSPDFVQLLKPFYLHL</sequence>
<dbReference type="GO" id="GO:0008033">
    <property type="term" value="P:tRNA processing"/>
    <property type="evidence" value="ECO:0007669"/>
    <property type="project" value="UniProtKB-UniRule"/>
</dbReference>
<dbReference type="SUPFAM" id="SSF53335">
    <property type="entry name" value="S-adenosyl-L-methionine-dependent methyltransferases"/>
    <property type="match status" value="1"/>
</dbReference>
<evidence type="ECO:0000313" key="9">
    <source>
        <dbReference type="Proteomes" id="UP000031408"/>
    </source>
</evidence>
<dbReference type="RefSeq" id="WP_039141206.1">
    <property type="nucleotide sequence ID" value="NZ_JSVC01000016.1"/>
</dbReference>
<evidence type="ECO:0000256" key="1">
    <source>
        <dbReference type="ARBA" id="ARBA00022490"/>
    </source>
</evidence>
<dbReference type="InterPro" id="IPR002052">
    <property type="entry name" value="DNA_methylase_N6_adenine_CS"/>
</dbReference>
<feature type="domain" description="Methyltransferase small" evidence="7">
    <location>
        <begin position="40"/>
        <end position="124"/>
    </location>
</feature>
<dbReference type="CDD" id="cd02440">
    <property type="entry name" value="AdoMet_MTases"/>
    <property type="match status" value="1"/>
</dbReference>
<dbReference type="InterPro" id="IPR007848">
    <property type="entry name" value="Small_mtfrase_dom"/>
</dbReference>
<comment type="catalytic activity">
    <reaction evidence="6">
        <text>adenosine(37) in tRNA1(Val) + S-adenosyl-L-methionine = N(6)-methyladenosine(37) in tRNA1(Val) + S-adenosyl-L-homocysteine + H(+)</text>
        <dbReference type="Rhea" id="RHEA:43160"/>
        <dbReference type="Rhea" id="RHEA-COMP:10369"/>
        <dbReference type="Rhea" id="RHEA-COMP:10370"/>
        <dbReference type="ChEBI" id="CHEBI:15378"/>
        <dbReference type="ChEBI" id="CHEBI:57856"/>
        <dbReference type="ChEBI" id="CHEBI:59789"/>
        <dbReference type="ChEBI" id="CHEBI:74411"/>
        <dbReference type="ChEBI" id="CHEBI:74449"/>
        <dbReference type="EC" id="2.1.1.223"/>
    </reaction>
</comment>
<dbReference type="Pfam" id="PF05175">
    <property type="entry name" value="MTS"/>
    <property type="match status" value="1"/>
</dbReference>
<dbReference type="PANTHER" id="PTHR47739">
    <property type="entry name" value="TRNA1(VAL) (ADENINE(37)-N6)-METHYLTRANSFERASE"/>
    <property type="match status" value="1"/>
</dbReference>
<evidence type="ECO:0000256" key="5">
    <source>
        <dbReference type="ARBA" id="ARBA00022694"/>
    </source>
</evidence>
<accession>A0A0C1L2U4</accession>
<dbReference type="AlphaFoldDB" id="A0A0C1L2U4"/>
<evidence type="ECO:0000256" key="6">
    <source>
        <dbReference type="HAMAP-Rule" id="MF_01872"/>
    </source>
</evidence>
<comment type="caution">
    <text evidence="8">The sequence shown here is derived from an EMBL/GenBank/DDBJ whole genome shotgun (WGS) entry which is preliminary data.</text>
</comment>
<evidence type="ECO:0000313" key="8">
    <source>
        <dbReference type="EMBL" id="KIC93901.1"/>
    </source>
</evidence>
<dbReference type="GO" id="GO:0032259">
    <property type="term" value="P:methylation"/>
    <property type="evidence" value="ECO:0007669"/>
    <property type="project" value="UniProtKB-KW"/>
</dbReference>
<dbReference type="GO" id="GO:0005737">
    <property type="term" value="C:cytoplasm"/>
    <property type="evidence" value="ECO:0007669"/>
    <property type="project" value="UniProtKB-SubCell"/>
</dbReference>
<keyword evidence="5 6" id="KW-0819">tRNA processing</keyword>
<proteinExistence type="inferred from homology"/>
<comment type="subcellular location">
    <subcellularLocation>
        <location evidence="6">Cytoplasm</location>
    </subcellularLocation>
</comment>